<dbReference type="InterPro" id="IPR020946">
    <property type="entry name" value="Flavin_mOase-like"/>
</dbReference>
<dbReference type="PRINTS" id="PR00411">
    <property type="entry name" value="PNDRDTASEI"/>
</dbReference>
<dbReference type="PANTHER" id="PTHR43098">
    <property type="entry name" value="L-ORNITHINE N(5)-MONOOXYGENASE-RELATED"/>
    <property type="match status" value="1"/>
</dbReference>
<evidence type="ECO:0000256" key="4">
    <source>
        <dbReference type="ARBA" id="ARBA00022827"/>
    </source>
</evidence>
<dbReference type="Gene3D" id="3.50.50.60">
    <property type="entry name" value="FAD/NAD(P)-binding domain"/>
    <property type="match status" value="3"/>
</dbReference>
<keyword evidence="3" id="KW-0285">Flavoprotein</keyword>
<evidence type="ECO:0000313" key="9">
    <source>
        <dbReference type="Proteomes" id="UP000658656"/>
    </source>
</evidence>
<dbReference type="InterPro" id="IPR050775">
    <property type="entry name" value="FAD-binding_Monooxygenases"/>
</dbReference>
<keyword evidence="4" id="KW-0274">FAD</keyword>
<comment type="similarity">
    <text evidence="2">Belongs to the FAD-binding monooxygenase family.</text>
</comment>
<dbReference type="AlphaFoldDB" id="A0A8H9MAF6"/>
<sequence>MASAETSTPDTGAIADEYDTIVVGAGFAGMYMLHRVRQLGLSTVVFERGSDVGGTWYWNTYPGARCDAESLVYNYAFDPELRSDYQYRWPERFSRQPAILDYARHVAERYDLRRDIRFDTAVTRAAWDEPARQWVVETDRGHRVRARFLISAVGCLSDSQVPDIPGLNTFRGDWFHTGRWPREREVDFSGKRVVQIGTGSSGVQAAPVIAQTAAHLTVLQRTPQFTIPAWNVPLTPEVVDASLERMQQMTAQLGDTAKTRRLWEIFGTKKTFDDSPEEREAFFEQLWQSAAGAFPFGYLDTMTDPAANEEAAEFVRRKIRSIVKDPETAEKLMPRYPIGTKRQIVDTGYYETFNRPNVTLEDIRADPIDRITPEGVVSASGKLIEADVIVFATGFDAMTGPLFGLNIEGVEGRKLQDAWASGPQTYLGIAAHGFPNLFMLTGPGSPSVLSNVINSIEQHVNWLTTLLEHLQEQHVDRIEADLEAQARWTQHCTDTANETLWPQTDSWYMGANIPGKPRVFMPYLGGNALYQTEIDEVAQKNYEGFECRSEQAGRQPV</sequence>
<dbReference type="Proteomes" id="UP000658656">
    <property type="component" value="Unassembled WGS sequence"/>
</dbReference>
<keyword evidence="9" id="KW-1185">Reference proteome</keyword>
<evidence type="ECO:0000256" key="5">
    <source>
        <dbReference type="ARBA" id="ARBA00022857"/>
    </source>
</evidence>
<dbReference type="GO" id="GO:0050660">
    <property type="term" value="F:flavin adenine dinucleotide binding"/>
    <property type="evidence" value="ECO:0007669"/>
    <property type="project" value="InterPro"/>
</dbReference>
<name>A0A8H9MAF6_9PSEU</name>
<keyword evidence="5" id="KW-0521">NADP</keyword>
<dbReference type="Pfam" id="PF00743">
    <property type="entry name" value="FMO-like"/>
    <property type="match status" value="1"/>
</dbReference>
<dbReference type="RefSeq" id="WP_145936402.1">
    <property type="nucleotide sequence ID" value="NZ_BNAV01000001.1"/>
</dbReference>
<protein>
    <submittedName>
        <fullName evidence="8">Cyclohexanone monooxygenase</fullName>
    </submittedName>
</protein>
<comment type="caution">
    <text evidence="8">The sequence shown here is derived from an EMBL/GenBank/DDBJ whole genome shotgun (WGS) entry which is preliminary data.</text>
</comment>
<dbReference type="GO" id="GO:0004499">
    <property type="term" value="F:N,N-dimethylaniline monooxygenase activity"/>
    <property type="evidence" value="ECO:0007669"/>
    <property type="project" value="InterPro"/>
</dbReference>
<comment type="cofactor">
    <cofactor evidence="1">
        <name>FAD</name>
        <dbReference type="ChEBI" id="CHEBI:57692"/>
    </cofactor>
</comment>
<keyword evidence="6" id="KW-0560">Oxidoreductase</keyword>
<evidence type="ECO:0000256" key="6">
    <source>
        <dbReference type="ARBA" id="ARBA00023002"/>
    </source>
</evidence>
<gene>
    <name evidence="8" type="ORF">GCM10017566_06810</name>
</gene>
<accession>A0A8H9MAF6</accession>
<organism evidence="8 9">
    <name type="scientific">Amycolatopsis bartoniae</name>
    <dbReference type="NCBI Taxonomy" id="941986"/>
    <lineage>
        <taxon>Bacteria</taxon>
        <taxon>Bacillati</taxon>
        <taxon>Actinomycetota</taxon>
        <taxon>Actinomycetes</taxon>
        <taxon>Pseudonocardiales</taxon>
        <taxon>Pseudonocardiaceae</taxon>
        <taxon>Amycolatopsis</taxon>
    </lineage>
</organism>
<keyword evidence="7 8" id="KW-0503">Monooxygenase</keyword>
<dbReference type="OrthoDB" id="5168853at2"/>
<evidence type="ECO:0000313" key="8">
    <source>
        <dbReference type="EMBL" id="GHF36361.1"/>
    </source>
</evidence>
<dbReference type="GO" id="GO:0050661">
    <property type="term" value="F:NADP binding"/>
    <property type="evidence" value="ECO:0007669"/>
    <property type="project" value="InterPro"/>
</dbReference>
<evidence type="ECO:0000256" key="7">
    <source>
        <dbReference type="ARBA" id="ARBA00023033"/>
    </source>
</evidence>
<evidence type="ECO:0000256" key="3">
    <source>
        <dbReference type="ARBA" id="ARBA00022630"/>
    </source>
</evidence>
<evidence type="ECO:0000256" key="2">
    <source>
        <dbReference type="ARBA" id="ARBA00010139"/>
    </source>
</evidence>
<evidence type="ECO:0000256" key="1">
    <source>
        <dbReference type="ARBA" id="ARBA00001974"/>
    </source>
</evidence>
<dbReference type="EMBL" id="BNAV01000001">
    <property type="protein sequence ID" value="GHF36361.1"/>
    <property type="molecule type" value="Genomic_DNA"/>
</dbReference>
<dbReference type="InterPro" id="IPR036188">
    <property type="entry name" value="FAD/NAD-bd_sf"/>
</dbReference>
<proteinExistence type="inferred from homology"/>
<reference evidence="8" key="1">
    <citation type="journal article" date="2014" name="Int. J. Syst. Evol. Microbiol.">
        <title>Complete genome sequence of Corynebacterium casei LMG S-19264T (=DSM 44701T), isolated from a smear-ripened cheese.</title>
        <authorList>
            <consortium name="US DOE Joint Genome Institute (JGI-PGF)"/>
            <person name="Walter F."/>
            <person name="Albersmeier A."/>
            <person name="Kalinowski J."/>
            <person name="Ruckert C."/>
        </authorList>
    </citation>
    <scope>NUCLEOTIDE SEQUENCE</scope>
    <source>
        <strain evidence="8">CGMCC 4.7679</strain>
    </source>
</reference>
<reference evidence="8" key="2">
    <citation type="submission" date="2020-09" db="EMBL/GenBank/DDBJ databases">
        <authorList>
            <person name="Sun Q."/>
            <person name="Zhou Y."/>
        </authorList>
    </citation>
    <scope>NUCLEOTIDE SEQUENCE</scope>
    <source>
        <strain evidence="8">CGMCC 4.7679</strain>
    </source>
</reference>
<dbReference type="PANTHER" id="PTHR43098:SF3">
    <property type="entry name" value="L-ORNITHINE N(5)-MONOOXYGENASE-RELATED"/>
    <property type="match status" value="1"/>
</dbReference>
<dbReference type="SUPFAM" id="SSF51905">
    <property type="entry name" value="FAD/NAD(P)-binding domain"/>
    <property type="match status" value="1"/>
</dbReference>